<feature type="chain" id="PRO_5044519725" description="Carboxylic ester hydrolase" evidence="6">
    <location>
        <begin position="26"/>
        <end position="607"/>
    </location>
</feature>
<keyword evidence="3 6" id="KW-0378">Hydrolase</keyword>
<evidence type="ECO:0000256" key="3">
    <source>
        <dbReference type="ARBA" id="ARBA00022801"/>
    </source>
</evidence>
<evidence type="ECO:0000256" key="2">
    <source>
        <dbReference type="ARBA" id="ARBA00022487"/>
    </source>
</evidence>
<protein>
    <recommendedName>
        <fullName evidence="6">Carboxylic ester hydrolase</fullName>
        <ecNumber evidence="6">3.1.1.-</ecNumber>
    </recommendedName>
</protein>
<evidence type="ECO:0000313" key="12">
    <source>
        <dbReference type="RefSeq" id="XP_022097399.1"/>
    </source>
</evidence>
<dbReference type="Gene3D" id="3.40.50.1820">
    <property type="entry name" value="alpha/beta hydrolase"/>
    <property type="match status" value="1"/>
</dbReference>
<proteinExistence type="inferred from homology"/>
<feature type="domain" description="Carboxylesterase type B" evidence="8">
    <location>
        <begin position="27"/>
        <end position="554"/>
    </location>
</feature>
<dbReference type="AlphaFoldDB" id="A0A8B7YVR0"/>
<evidence type="ECO:0000313" key="10">
    <source>
        <dbReference type="RefSeq" id="XP_022097397.1"/>
    </source>
</evidence>
<evidence type="ECO:0000259" key="8">
    <source>
        <dbReference type="Pfam" id="PF00135"/>
    </source>
</evidence>
<evidence type="ECO:0000313" key="11">
    <source>
        <dbReference type="RefSeq" id="XP_022097398.1"/>
    </source>
</evidence>
<dbReference type="OMA" id="GNGTKHD"/>
<dbReference type="InterPro" id="IPR050654">
    <property type="entry name" value="AChE-related_enzymes"/>
</dbReference>
<dbReference type="GO" id="GO:0005615">
    <property type="term" value="C:extracellular space"/>
    <property type="evidence" value="ECO:0007669"/>
    <property type="project" value="TreeGrafter"/>
</dbReference>
<evidence type="ECO:0000256" key="1">
    <source>
        <dbReference type="ARBA" id="ARBA00005964"/>
    </source>
</evidence>
<sequence>MEGSCATRRMTFACAILICLAHGRASNPVVQAIQGRIVGTRLEFSPIDPKLRRSVDAYLGIPYAEPPVGLLRFKPPVAKSLRGELQATKLGNRCPQPPFNFGLMTVKGTFNEDCLFLDVFVPHRAPPKAAVLVFLHGGGFFLGAGTIERTPPTPIAAVGDVIVVTLNYRLGALGFLSTDDDIIPGNMGLLDQRLALEWVRDNIQAFGGDPERVTIVGESAGAASVSFHLLSPGSAGLFHAAIMESGDATVSWATVRADEARKRAFALGKIVGCHRDTSWQLLECLQKVTDFNIFVEKQHERLHQELNRSDILTSFVPVVDGKFLLSDPDDVYAEGPINDAAIIIGGNADERMLKVASFFPDHTDEPPFVDSASYDALAQVTLRQISAEPIVAEAIKLLYRNASCAADAPKCDYLQTLSQVLGDITYSCPIDKAARAFARAGRKVYRYYMTHAPTTPLVGNKWTGATHLDDLLFVFGLPLISSEEYAFTSEEARMSLWVIKYWTNLAKTGNPNLSSLDAELTFEETETEWLPFTLQELAYKDLSPAMLNGRGVKAKECLILNEFIPKLAHIAEEAKMCREKMSEHAEMSTKDGGAGSGTCTKETCPDQ</sequence>
<dbReference type="GO" id="GO:0005886">
    <property type="term" value="C:plasma membrane"/>
    <property type="evidence" value="ECO:0007669"/>
    <property type="project" value="TreeGrafter"/>
</dbReference>
<feature type="active site" description="Charge relay system" evidence="5">
    <location>
        <position position="350"/>
    </location>
</feature>
<evidence type="ECO:0000256" key="4">
    <source>
        <dbReference type="ARBA" id="ARBA00023157"/>
    </source>
</evidence>
<gene>
    <name evidence="10 11 12 13" type="primary">LOC110982918</name>
</gene>
<dbReference type="GeneID" id="110982918"/>
<dbReference type="RefSeq" id="XP_022097399.1">
    <property type="nucleotide sequence ID" value="XM_022241707.1"/>
</dbReference>
<dbReference type="PRINTS" id="PR00878">
    <property type="entry name" value="CHOLNESTRASE"/>
</dbReference>
<evidence type="ECO:0000256" key="7">
    <source>
        <dbReference type="SAM" id="MobiDB-lite"/>
    </source>
</evidence>
<reference evidence="10 11" key="1">
    <citation type="submission" date="2025-04" db="UniProtKB">
        <authorList>
            <consortium name="RefSeq"/>
        </authorList>
    </citation>
    <scope>IDENTIFICATION</scope>
</reference>
<dbReference type="PANTHER" id="PTHR43918:SF4">
    <property type="entry name" value="CARBOXYLIC ESTER HYDROLASE"/>
    <property type="match status" value="1"/>
</dbReference>
<feature type="region of interest" description="Disordered" evidence="7">
    <location>
        <begin position="582"/>
        <end position="607"/>
    </location>
</feature>
<dbReference type="InterPro" id="IPR002018">
    <property type="entry name" value="CarbesteraseB"/>
</dbReference>
<dbReference type="PROSITE" id="PS00122">
    <property type="entry name" value="CARBOXYLESTERASE_B_1"/>
    <property type="match status" value="1"/>
</dbReference>
<evidence type="ECO:0000256" key="5">
    <source>
        <dbReference type="PIRSR" id="PIRSR600997-1"/>
    </source>
</evidence>
<keyword evidence="2" id="KW-0719">Serine esterase</keyword>
<keyword evidence="9" id="KW-1185">Reference proteome</keyword>
<dbReference type="KEGG" id="aplc:110982918"/>
<evidence type="ECO:0000256" key="6">
    <source>
        <dbReference type="RuleBase" id="RU361235"/>
    </source>
</evidence>
<dbReference type="PROSITE" id="PS00941">
    <property type="entry name" value="CARBOXYLESTERASE_B_2"/>
    <property type="match status" value="1"/>
</dbReference>
<dbReference type="PANTHER" id="PTHR43918">
    <property type="entry name" value="ACETYLCHOLINESTERASE"/>
    <property type="match status" value="1"/>
</dbReference>
<dbReference type="RefSeq" id="XP_022097398.1">
    <property type="nucleotide sequence ID" value="XM_022241706.1"/>
</dbReference>
<evidence type="ECO:0000313" key="13">
    <source>
        <dbReference type="RefSeq" id="XP_022097400.1"/>
    </source>
</evidence>
<feature type="active site" description="Charge relay system" evidence="5">
    <location>
        <position position="467"/>
    </location>
</feature>
<dbReference type="GO" id="GO:0006581">
    <property type="term" value="P:acetylcholine catabolic process"/>
    <property type="evidence" value="ECO:0007669"/>
    <property type="project" value="TreeGrafter"/>
</dbReference>
<keyword evidence="6" id="KW-0732">Signal</keyword>
<keyword evidence="4" id="KW-1015">Disulfide bond</keyword>
<dbReference type="Proteomes" id="UP000694845">
    <property type="component" value="Unplaced"/>
</dbReference>
<dbReference type="RefSeq" id="XP_022097397.1">
    <property type="nucleotide sequence ID" value="XM_022241705.1"/>
</dbReference>
<dbReference type="InterPro" id="IPR019819">
    <property type="entry name" value="Carboxylesterase_B_CS"/>
</dbReference>
<feature type="active site" description="Acyl-ester intermediate" evidence="5">
    <location>
        <position position="219"/>
    </location>
</feature>
<dbReference type="FunFam" id="3.40.50.1820:FF:000128">
    <property type="entry name" value="Carboxylic ester hydrolase"/>
    <property type="match status" value="1"/>
</dbReference>
<dbReference type="InterPro" id="IPR019826">
    <property type="entry name" value="Carboxylesterase_B_AS"/>
</dbReference>
<feature type="compositionally biased region" description="Polar residues" evidence="7">
    <location>
        <begin position="597"/>
        <end position="607"/>
    </location>
</feature>
<dbReference type="Pfam" id="PF00135">
    <property type="entry name" value="COesterase"/>
    <property type="match status" value="1"/>
</dbReference>
<dbReference type="OrthoDB" id="19653at2759"/>
<dbReference type="GO" id="GO:0019695">
    <property type="term" value="P:choline metabolic process"/>
    <property type="evidence" value="ECO:0007669"/>
    <property type="project" value="TreeGrafter"/>
</dbReference>
<dbReference type="InterPro" id="IPR029058">
    <property type="entry name" value="AB_hydrolase_fold"/>
</dbReference>
<dbReference type="SUPFAM" id="SSF53474">
    <property type="entry name" value="alpha/beta-Hydrolases"/>
    <property type="match status" value="1"/>
</dbReference>
<name>A0A8B7YVR0_ACAPL</name>
<organism evidence="9 12">
    <name type="scientific">Acanthaster planci</name>
    <name type="common">Crown-of-thorns starfish</name>
    <dbReference type="NCBI Taxonomy" id="133434"/>
    <lineage>
        <taxon>Eukaryota</taxon>
        <taxon>Metazoa</taxon>
        <taxon>Echinodermata</taxon>
        <taxon>Eleutherozoa</taxon>
        <taxon>Asterozoa</taxon>
        <taxon>Asteroidea</taxon>
        <taxon>Valvatacea</taxon>
        <taxon>Valvatida</taxon>
        <taxon>Acanthasteridae</taxon>
        <taxon>Acanthaster</taxon>
    </lineage>
</organism>
<dbReference type="EC" id="3.1.1.-" evidence="6"/>
<dbReference type="RefSeq" id="XP_022097400.1">
    <property type="nucleotide sequence ID" value="XM_022241708.1"/>
</dbReference>
<accession>A0A8B7YVR0</accession>
<dbReference type="InterPro" id="IPR000997">
    <property type="entry name" value="Cholinesterase"/>
</dbReference>
<evidence type="ECO:0000313" key="9">
    <source>
        <dbReference type="Proteomes" id="UP000694845"/>
    </source>
</evidence>
<comment type="similarity">
    <text evidence="1 6">Belongs to the type-B carboxylesterase/lipase family.</text>
</comment>
<dbReference type="GO" id="GO:0003990">
    <property type="term" value="F:acetylcholinesterase activity"/>
    <property type="evidence" value="ECO:0007669"/>
    <property type="project" value="TreeGrafter"/>
</dbReference>
<feature type="signal peptide" evidence="6">
    <location>
        <begin position="1"/>
        <end position="25"/>
    </location>
</feature>